<organism evidence="3 4">
    <name type="scientific">Candidatus Segetimicrobium genomatis</name>
    <dbReference type="NCBI Taxonomy" id="2569760"/>
    <lineage>
        <taxon>Bacteria</taxon>
        <taxon>Bacillati</taxon>
        <taxon>Candidatus Sysuimicrobiota</taxon>
        <taxon>Candidatus Sysuimicrobiia</taxon>
        <taxon>Candidatus Sysuimicrobiales</taxon>
        <taxon>Candidatus Segetimicrobiaceae</taxon>
        <taxon>Candidatus Segetimicrobium</taxon>
    </lineage>
</organism>
<evidence type="ECO:0000256" key="2">
    <source>
        <dbReference type="ARBA" id="ARBA00023002"/>
    </source>
</evidence>
<sequence length="246" mass="25503">MSDARETTAVITGAAAGIGRAIAERFAAGGTQVAAVDLAPPLDTAAAIASRGGRCVPLAADVADRAQVGAMIAEAVERCGGVDILVANAGIGFPDPILEITDDNWDRVLGVNLKGAFLCLQAALPHMLPRRQGSIVLVSSIAGRRTSLTNGAHYTCSKYGLIGLTRHLAAELAGTGIRVNCVCPGPVETPLLWRVTTPEQRTEMTRRTPIGRIAQPEDIADVVVFVAGPGARHMHGAVLDVNGGLY</sequence>
<dbReference type="GO" id="GO:0016616">
    <property type="term" value="F:oxidoreductase activity, acting on the CH-OH group of donors, NAD or NADP as acceptor"/>
    <property type="evidence" value="ECO:0007669"/>
    <property type="project" value="TreeGrafter"/>
</dbReference>
<evidence type="ECO:0000313" key="3">
    <source>
        <dbReference type="EMBL" id="TMI77850.1"/>
    </source>
</evidence>
<dbReference type="PANTHER" id="PTHR42760:SF133">
    <property type="entry name" value="3-OXOACYL-[ACYL-CARRIER-PROTEIN] REDUCTASE"/>
    <property type="match status" value="1"/>
</dbReference>
<dbReference type="PANTHER" id="PTHR42760">
    <property type="entry name" value="SHORT-CHAIN DEHYDROGENASES/REDUCTASES FAMILY MEMBER"/>
    <property type="match status" value="1"/>
</dbReference>
<dbReference type="NCBIfam" id="NF009466">
    <property type="entry name" value="PRK12826.1-2"/>
    <property type="match status" value="1"/>
</dbReference>
<dbReference type="NCBIfam" id="NF005559">
    <property type="entry name" value="PRK07231.1"/>
    <property type="match status" value="1"/>
</dbReference>
<dbReference type="Proteomes" id="UP000318093">
    <property type="component" value="Unassembled WGS sequence"/>
</dbReference>
<reference evidence="3 4" key="1">
    <citation type="journal article" date="2019" name="Nat. Microbiol.">
        <title>Mediterranean grassland soil C-N compound turnover is dependent on rainfall and depth, and is mediated by genomically divergent microorganisms.</title>
        <authorList>
            <person name="Diamond S."/>
            <person name="Andeer P.F."/>
            <person name="Li Z."/>
            <person name="Crits-Christoph A."/>
            <person name="Burstein D."/>
            <person name="Anantharaman K."/>
            <person name="Lane K.R."/>
            <person name="Thomas B.C."/>
            <person name="Pan C."/>
            <person name="Northen T.R."/>
            <person name="Banfield J.F."/>
        </authorList>
    </citation>
    <scope>NUCLEOTIDE SEQUENCE [LARGE SCALE GENOMIC DNA]</scope>
    <source>
        <strain evidence="3">NP_6</strain>
    </source>
</reference>
<name>A0A537J2S3_9BACT</name>
<comment type="caution">
    <text evidence="3">The sequence shown here is derived from an EMBL/GenBank/DDBJ whole genome shotgun (WGS) entry which is preliminary data.</text>
</comment>
<dbReference type="EMBL" id="VBAN01000473">
    <property type="protein sequence ID" value="TMI77850.1"/>
    <property type="molecule type" value="Genomic_DNA"/>
</dbReference>
<proteinExistence type="inferred from homology"/>
<dbReference type="InterPro" id="IPR002347">
    <property type="entry name" value="SDR_fam"/>
</dbReference>
<keyword evidence="2" id="KW-0560">Oxidoreductase</keyword>
<dbReference type="PRINTS" id="PR00080">
    <property type="entry name" value="SDRFAMILY"/>
</dbReference>
<dbReference type="AlphaFoldDB" id="A0A537J2S3"/>
<protein>
    <submittedName>
        <fullName evidence="3">SDR family oxidoreductase</fullName>
    </submittedName>
</protein>
<dbReference type="InterPro" id="IPR036291">
    <property type="entry name" value="NAD(P)-bd_dom_sf"/>
</dbReference>
<dbReference type="PRINTS" id="PR00081">
    <property type="entry name" value="GDHRDH"/>
</dbReference>
<dbReference type="PROSITE" id="PS00061">
    <property type="entry name" value="ADH_SHORT"/>
    <property type="match status" value="1"/>
</dbReference>
<evidence type="ECO:0000256" key="1">
    <source>
        <dbReference type="ARBA" id="ARBA00006484"/>
    </source>
</evidence>
<dbReference type="SUPFAM" id="SSF51735">
    <property type="entry name" value="NAD(P)-binding Rossmann-fold domains"/>
    <property type="match status" value="1"/>
</dbReference>
<accession>A0A537J2S3</accession>
<dbReference type="Gene3D" id="3.40.50.720">
    <property type="entry name" value="NAD(P)-binding Rossmann-like Domain"/>
    <property type="match status" value="1"/>
</dbReference>
<dbReference type="CDD" id="cd05233">
    <property type="entry name" value="SDR_c"/>
    <property type="match status" value="1"/>
</dbReference>
<dbReference type="Pfam" id="PF13561">
    <property type="entry name" value="adh_short_C2"/>
    <property type="match status" value="1"/>
</dbReference>
<dbReference type="FunFam" id="3.40.50.720:FF:000084">
    <property type="entry name" value="Short-chain dehydrogenase reductase"/>
    <property type="match status" value="1"/>
</dbReference>
<dbReference type="InterPro" id="IPR020904">
    <property type="entry name" value="Sc_DH/Rdtase_CS"/>
</dbReference>
<comment type="similarity">
    <text evidence="1">Belongs to the short-chain dehydrogenases/reductases (SDR) family.</text>
</comment>
<gene>
    <name evidence="3" type="ORF">E6H03_13130</name>
</gene>
<evidence type="ECO:0000313" key="4">
    <source>
        <dbReference type="Proteomes" id="UP000318093"/>
    </source>
</evidence>